<dbReference type="AlphaFoldDB" id="A0A1R4H1B9"/>
<dbReference type="OrthoDB" id="7767057at2"/>
<dbReference type="PANTHER" id="PTHR47197">
    <property type="entry name" value="PROTEIN NIRF"/>
    <property type="match status" value="1"/>
</dbReference>
<evidence type="ECO:0000313" key="2">
    <source>
        <dbReference type="EMBL" id="SJM90057.1"/>
    </source>
</evidence>
<evidence type="ECO:0008006" key="4">
    <source>
        <dbReference type="Google" id="ProtNLM"/>
    </source>
</evidence>
<evidence type="ECO:0000313" key="3">
    <source>
        <dbReference type="Proteomes" id="UP000195667"/>
    </source>
</evidence>
<keyword evidence="3" id="KW-1185">Reference proteome</keyword>
<dbReference type="RefSeq" id="WP_087142374.1">
    <property type="nucleotide sequence ID" value="NZ_FUKI01000039.1"/>
</dbReference>
<feature type="chain" id="PRO_5012255501" description="40-residue YVTN family beta-propeller repeat protein" evidence="1">
    <location>
        <begin position="26"/>
        <end position="400"/>
    </location>
</feature>
<organism evidence="2 3">
    <name type="scientific">Crenothrix polyspora</name>
    <dbReference type="NCBI Taxonomy" id="360316"/>
    <lineage>
        <taxon>Bacteria</taxon>
        <taxon>Pseudomonadati</taxon>
        <taxon>Pseudomonadota</taxon>
        <taxon>Gammaproteobacteria</taxon>
        <taxon>Methylococcales</taxon>
        <taxon>Crenotrichaceae</taxon>
        <taxon>Crenothrix</taxon>
    </lineage>
</organism>
<accession>A0A1R4H1B9</accession>
<name>A0A1R4H1B9_9GAMM</name>
<dbReference type="Gene3D" id="2.130.10.10">
    <property type="entry name" value="YVTN repeat-like/Quinoprotein amine dehydrogenase"/>
    <property type="match status" value="2"/>
</dbReference>
<feature type="signal peptide" evidence="1">
    <location>
        <begin position="1"/>
        <end position="25"/>
    </location>
</feature>
<dbReference type="EMBL" id="FUKI01000039">
    <property type="protein sequence ID" value="SJM90057.1"/>
    <property type="molecule type" value="Genomic_DNA"/>
</dbReference>
<dbReference type="PANTHER" id="PTHR47197:SF3">
    <property type="entry name" value="DIHYDRO-HEME D1 DEHYDROGENASE"/>
    <property type="match status" value="1"/>
</dbReference>
<dbReference type="InterPro" id="IPR011048">
    <property type="entry name" value="Haem_d1_sf"/>
</dbReference>
<gene>
    <name evidence="2" type="ORF">CRENPOLYSF1_1330003</name>
</gene>
<dbReference type="SUPFAM" id="SSF51004">
    <property type="entry name" value="C-terminal (heme d1) domain of cytochrome cd1-nitrite reductase"/>
    <property type="match status" value="1"/>
</dbReference>
<sequence length="400" mass="41954">MYKPAIKFAVATAIVSALGTIQSIAATTPRLPEVIGLVPINGHVFSIALSNKRNEVYAVNSDNQKLYIIDGKANTLKGSPFDLGTTVNGLTYNNKTDQIIVASISDGTLSIIDRKTMQFVGAPIALGLHAAKVVIDEASNTAYVSVMHGGYVAVVDLNKHTVKKKIIIGTGAPTPAGCNPWDAKKPCTTQGSTPLSMAINQKTHRVYVAAYLENAVSVINTQTNSIQGARISVGSQPNGFGINETTNRLYVNNWQDGTVSVIDGKTNKAIGKPIVVGSGVQKPAHCYEAGKMTACKSWGSMPLGPIGVNEATNQFYVASSNDGTIITLDGKTNKVAGADVPVTTGFLVPAGCANFGACTKGSSAQNVIYNKATDKLYTVSLADGWVMVLKSQGSKPTHAH</sequence>
<dbReference type="InterPro" id="IPR015943">
    <property type="entry name" value="WD40/YVTN_repeat-like_dom_sf"/>
</dbReference>
<keyword evidence="1" id="KW-0732">Signal</keyword>
<dbReference type="Proteomes" id="UP000195667">
    <property type="component" value="Unassembled WGS sequence"/>
</dbReference>
<reference evidence="3" key="1">
    <citation type="submission" date="2017-02" db="EMBL/GenBank/DDBJ databases">
        <authorList>
            <person name="Daims H."/>
        </authorList>
    </citation>
    <scope>NUCLEOTIDE SEQUENCE [LARGE SCALE GENOMIC DNA]</scope>
</reference>
<protein>
    <recommendedName>
        <fullName evidence="4">40-residue YVTN family beta-propeller repeat protein</fullName>
    </recommendedName>
</protein>
<proteinExistence type="predicted"/>
<dbReference type="InterPro" id="IPR051200">
    <property type="entry name" value="Host-pathogen_enzymatic-act"/>
</dbReference>
<evidence type="ECO:0000256" key="1">
    <source>
        <dbReference type="SAM" id="SignalP"/>
    </source>
</evidence>